<accession>A0A552V9M0</accession>
<dbReference type="InterPro" id="IPR018060">
    <property type="entry name" value="HTH_AraC"/>
</dbReference>
<protein>
    <submittedName>
        <fullName evidence="5">AraC family transcriptional regulator</fullName>
    </submittedName>
</protein>
<dbReference type="OrthoDB" id="2585681at2"/>
<dbReference type="EMBL" id="VJVZ01000001">
    <property type="protein sequence ID" value="TRW27166.1"/>
    <property type="molecule type" value="Genomic_DNA"/>
</dbReference>
<evidence type="ECO:0000313" key="5">
    <source>
        <dbReference type="EMBL" id="TRW27166.1"/>
    </source>
</evidence>
<dbReference type="Gene3D" id="1.10.10.60">
    <property type="entry name" value="Homeodomain-like"/>
    <property type="match status" value="1"/>
</dbReference>
<dbReference type="Gene3D" id="2.60.120.10">
    <property type="entry name" value="Jelly Rolls"/>
    <property type="match status" value="1"/>
</dbReference>
<evidence type="ECO:0000256" key="1">
    <source>
        <dbReference type="ARBA" id="ARBA00023015"/>
    </source>
</evidence>
<name>A0A552V9M0_9FLAO</name>
<evidence type="ECO:0000256" key="2">
    <source>
        <dbReference type="ARBA" id="ARBA00023125"/>
    </source>
</evidence>
<dbReference type="GO" id="GO:0003700">
    <property type="term" value="F:DNA-binding transcription factor activity"/>
    <property type="evidence" value="ECO:0007669"/>
    <property type="project" value="InterPro"/>
</dbReference>
<evidence type="ECO:0000313" key="6">
    <source>
        <dbReference type="Proteomes" id="UP000320643"/>
    </source>
</evidence>
<dbReference type="InterPro" id="IPR037923">
    <property type="entry name" value="HTH-like"/>
</dbReference>
<evidence type="ECO:0000259" key="4">
    <source>
        <dbReference type="PROSITE" id="PS01124"/>
    </source>
</evidence>
<sequence length="279" mass="32724">MNEKLSRDHVVWLPHPNKLLVIEPIDYPNPYDYHRPHRHDYFEIILIQKGEGKQYVDFTPYEMHGRQLFNVYPGQVHLMHRNTAQGLLIQFRKDLFEFIRPLQHYQLYFIDPVFNPEPQIFDRLFSMTEQMADLLAQKDFSQLSIYKAYCYLEIILISLVEMQGENIGLRYDHLTSQFLSVLSQNIYSHRKAADYCKMLNCSRNKLNQVCKAAFGKSALELIHEELLLEIRRLLLLGKMSLKEIAFALNFDSPANFSIFIKSKTGLTPSELQSLVNSSC</sequence>
<dbReference type="Proteomes" id="UP000320643">
    <property type="component" value="Unassembled WGS sequence"/>
</dbReference>
<dbReference type="SUPFAM" id="SSF46689">
    <property type="entry name" value="Homeodomain-like"/>
    <property type="match status" value="1"/>
</dbReference>
<dbReference type="SMART" id="SM00342">
    <property type="entry name" value="HTH_ARAC"/>
    <property type="match status" value="1"/>
</dbReference>
<dbReference type="Pfam" id="PF12833">
    <property type="entry name" value="HTH_18"/>
    <property type="match status" value="1"/>
</dbReference>
<dbReference type="PANTHER" id="PTHR43280:SF32">
    <property type="entry name" value="TRANSCRIPTIONAL REGULATORY PROTEIN"/>
    <property type="match status" value="1"/>
</dbReference>
<gene>
    <name evidence="5" type="ORF">FMM05_00530</name>
</gene>
<keyword evidence="3" id="KW-0804">Transcription</keyword>
<comment type="caution">
    <text evidence="5">The sequence shown here is derived from an EMBL/GenBank/DDBJ whole genome shotgun (WGS) entry which is preliminary data.</text>
</comment>
<dbReference type="PANTHER" id="PTHR43280">
    <property type="entry name" value="ARAC-FAMILY TRANSCRIPTIONAL REGULATOR"/>
    <property type="match status" value="1"/>
</dbReference>
<reference evidence="5 6" key="1">
    <citation type="submission" date="2019-07" db="EMBL/GenBank/DDBJ databases">
        <title>Flavobacterium sp. nov., isolated from glacier ice.</title>
        <authorList>
            <person name="Liu Q."/>
            <person name="Xin Y.-H."/>
        </authorList>
    </citation>
    <scope>NUCLEOTIDE SEQUENCE [LARGE SCALE GENOMIC DNA]</scope>
    <source>
        <strain evidence="5 6">ZT4R6</strain>
    </source>
</reference>
<keyword evidence="6" id="KW-1185">Reference proteome</keyword>
<dbReference type="AlphaFoldDB" id="A0A552V9M0"/>
<evidence type="ECO:0000256" key="3">
    <source>
        <dbReference type="ARBA" id="ARBA00023163"/>
    </source>
</evidence>
<keyword evidence="2" id="KW-0238">DNA-binding</keyword>
<feature type="domain" description="HTH araC/xylS-type" evidence="4">
    <location>
        <begin position="176"/>
        <end position="274"/>
    </location>
</feature>
<dbReference type="InterPro" id="IPR014710">
    <property type="entry name" value="RmlC-like_jellyroll"/>
</dbReference>
<organism evidence="5 6">
    <name type="scientific">Flavobacterium zepuense</name>
    <dbReference type="NCBI Taxonomy" id="2593302"/>
    <lineage>
        <taxon>Bacteria</taxon>
        <taxon>Pseudomonadati</taxon>
        <taxon>Bacteroidota</taxon>
        <taxon>Flavobacteriia</taxon>
        <taxon>Flavobacteriales</taxon>
        <taxon>Flavobacteriaceae</taxon>
        <taxon>Flavobacterium</taxon>
    </lineage>
</organism>
<proteinExistence type="predicted"/>
<keyword evidence="1" id="KW-0805">Transcription regulation</keyword>
<dbReference type="RefSeq" id="WP_143371392.1">
    <property type="nucleotide sequence ID" value="NZ_VJVZ01000001.1"/>
</dbReference>
<dbReference type="InterPro" id="IPR009057">
    <property type="entry name" value="Homeodomain-like_sf"/>
</dbReference>
<dbReference type="SUPFAM" id="SSF51215">
    <property type="entry name" value="Regulatory protein AraC"/>
    <property type="match status" value="1"/>
</dbReference>
<dbReference type="InterPro" id="IPR003313">
    <property type="entry name" value="AraC-bd"/>
</dbReference>
<dbReference type="Pfam" id="PF02311">
    <property type="entry name" value="AraC_binding"/>
    <property type="match status" value="1"/>
</dbReference>
<dbReference type="PROSITE" id="PS01124">
    <property type="entry name" value="HTH_ARAC_FAMILY_2"/>
    <property type="match status" value="1"/>
</dbReference>
<dbReference type="GO" id="GO:0043565">
    <property type="term" value="F:sequence-specific DNA binding"/>
    <property type="evidence" value="ECO:0007669"/>
    <property type="project" value="InterPro"/>
</dbReference>